<dbReference type="EMBL" id="CM055111">
    <property type="protein sequence ID" value="KAJ7520140.1"/>
    <property type="molecule type" value="Genomic_DNA"/>
</dbReference>
<reference evidence="2" key="1">
    <citation type="journal article" date="2024" name="Proc. Natl. Acad. Sci. U.S.A.">
        <title>Extraordinary preservation of gene collinearity over three hundred million years revealed in homosporous lycophytes.</title>
        <authorList>
            <person name="Li C."/>
            <person name="Wickell D."/>
            <person name="Kuo L.Y."/>
            <person name="Chen X."/>
            <person name="Nie B."/>
            <person name="Liao X."/>
            <person name="Peng D."/>
            <person name="Ji J."/>
            <person name="Jenkins J."/>
            <person name="Williams M."/>
            <person name="Shu S."/>
            <person name="Plott C."/>
            <person name="Barry K."/>
            <person name="Rajasekar S."/>
            <person name="Grimwood J."/>
            <person name="Han X."/>
            <person name="Sun S."/>
            <person name="Hou Z."/>
            <person name="He W."/>
            <person name="Dai G."/>
            <person name="Sun C."/>
            <person name="Schmutz J."/>
            <person name="Leebens-Mack J.H."/>
            <person name="Li F.W."/>
            <person name="Wang L."/>
        </authorList>
    </citation>
    <scope>NUCLEOTIDE SEQUENCE [LARGE SCALE GENOMIC DNA]</scope>
    <source>
        <strain evidence="2">cv. PW_Plant_1</strain>
    </source>
</reference>
<evidence type="ECO:0000313" key="2">
    <source>
        <dbReference type="Proteomes" id="UP001162992"/>
    </source>
</evidence>
<organism evidence="1 2">
    <name type="scientific">Diphasiastrum complanatum</name>
    <name type="common">Issler's clubmoss</name>
    <name type="synonym">Lycopodium complanatum</name>
    <dbReference type="NCBI Taxonomy" id="34168"/>
    <lineage>
        <taxon>Eukaryota</taxon>
        <taxon>Viridiplantae</taxon>
        <taxon>Streptophyta</taxon>
        <taxon>Embryophyta</taxon>
        <taxon>Tracheophyta</taxon>
        <taxon>Lycopodiopsida</taxon>
        <taxon>Lycopodiales</taxon>
        <taxon>Lycopodiaceae</taxon>
        <taxon>Lycopodioideae</taxon>
        <taxon>Diphasiastrum</taxon>
    </lineage>
</organism>
<proteinExistence type="predicted"/>
<sequence length="592" mass="66667">MDWRYSDPSSLPGVDEAFEAFVASYPQYSDTSLVDQIREEGYYHLGRSQQQVCLDYTGIGLFSFQQQQAMDSPSASLKLAFVFGNLATHALYIQERTAESILRKRVLSYMNLQPKDYCIVFTANTLCAFKLLAESYPFHLSAKLLLGYDHECENVAWIKHSAKSKEAAVFDAAFVWPELKFDETEMKKMLRQKNRWNRKDGDLAGGLFAYPIVSKITGAKQSFEWVSEAQRNGWNVLLDITGLGVKAMDSLGLSLHRPDFIIGSFYKVFGCDPTGFGCLIINRHILRQLGDSSRARAVGMVKLVSFNSSRPLASPPQGGVGRLLSITETPSPPREGPYEKLNAADWNENGNCRDEEACMTSSKTSDPFPVAVSALDPGFCNEHDSLLQEQCSDFRVVDTVYCRGLDYAEKVGLTRIDIRQWSLLYWLISSLRKLRHPPKGNRHLVMVYGSLSQNDRGSTLAFNLYDSSKTLLDPISVQKLADRNNISLGIGTIQGLFRREQSNEKPNRDYKRSSKLIVGSSSCVDIQSHIMGVKPELFQRKTVQVLCATLGFLSNFGDVYSLWAFLAKFLDPKFICQEHLQYQSLNQETVHL</sequence>
<protein>
    <submittedName>
        <fullName evidence="1">Uncharacterized protein</fullName>
    </submittedName>
</protein>
<evidence type="ECO:0000313" key="1">
    <source>
        <dbReference type="EMBL" id="KAJ7520140.1"/>
    </source>
</evidence>
<dbReference type="Proteomes" id="UP001162992">
    <property type="component" value="Chromosome 20"/>
</dbReference>
<comment type="caution">
    <text evidence="1">The sequence shown here is derived from an EMBL/GenBank/DDBJ whole genome shotgun (WGS) entry which is preliminary data.</text>
</comment>
<gene>
    <name evidence="1" type="ORF">O6H91_20G068500</name>
</gene>
<keyword evidence="2" id="KW-1185">Reference proteome</keyword>
<accession>A0ACC2ARP3</accession>
<name>A0ACC2ARP3_DIPCM</name>